<protein>
    <submittedName>
        <fullName evidence="1">Uncharacterized protein</fullName>
    </submittedName>
</protein>
<dbReference type="OrthoDB" id="35023at2157"/>
<dbReference type="AlphaFoldDB" id="A0A2U9IRF5"/>
<evidence type="ECO:0000313" key="1">
    <source>
        <dbReference type="EMBL" id="AWR98600.1"/>
    </source>
</evidence>
<dbReference type="KEGG" id="mhk:DFR87_01545"/>
<name>A0A2U9IRF5_9CREN</name>
<evidence type="ECO:0000313" key="2">
    <source>
        <dbReference type="Proteomes" id="UP000247586"/>
    </source>
</evidence>
<organism evidence="1 2">
    <name type="scientific">Metallosphaera hakonensis JCM 8857 = DSM 7519</name>
    <dbReference type="NCBI Taxonomy" id="1293036"/>
    <lineage>
        <taxon>Archaea</taxon>
        <taxon>Thermoproteota</taxon>
        <taxon>Thermoprotei</taxon>
        <taxon>Sulfolobales</taxon>
        <taxon>Sulfolobaceae</taxon>
        <taxon>Metallosphaera</taxon>
    </lineage>
</organism>
<dbReference type="EMBL" id="CP029287">
    <property type="protein sequence ID" value="AWR98600.1"/>
    <property type="molecule type" value="Genomic_DNA"/>
</dbReference>
<reference evidence="1" key="1">
    <citation type="submission" date="2018-05" db="EMBL/GenBank/DDBJ databases">
        <title>Complete Genome Sequences of Extremely Thermoacidophilic, Metal-Mobilizing Type-Strain Members of the Archaeal Family Sulfolobaceae: Acidianus brierleyi DSM-1651T, Acidianus sulfidivorans DSM-18786T, Metallosphaera hakonensis DSM-7519T, and Metallosphaera prunae DSM-10039T.</title>
        <authorList>
            <person name="Counts J.A."/>
            <person name="Kelly R.M."/>
        </authorList>
    </citation>
    <scope>NUCLEOTIDE SEQUENCE [LARGE SCALE GENOMIC DNA]</scope>
    <source>
        <strain evidence="1">HO1-1</strain>
    </source>
</reference>
<gene>
    <name evidence="1" type="ORF">DFR87_01545</name>
</gene>
<keyword evidence="2" id="KW-1185">Reference proteome</keyword>
<dbReference type="Proteomes" id="UP000247586">
    <property type="component" value="Chromosome"/>
</dbReference>
<proteinExistence type="predicted"/>
<dbReference type="RefSeq" id="WP_054837164.1">
    <property type="nucleotide sequence ID" value="NZ_BBBA01000028.1"/>
</dbReference>
<dbReference type="GeneID" id="36833985"/>
<accession>A0A2U9IRF5</accession>
<sequence>MELIWRLVNLCYDRAQDPVTIRRYMSSLFFEIALFITRKFPDHKDQVFRNQNGVYNGLSETRFINMLRSMLENNGKVSSYEANDFVKFMRLLLLYRTLSDHFGGFKEELMAHNFHRIRVFEGEMVVSGASIPHELSREELVKVLAEAERWLEFLWRLLP</sequence>